<accession>A0A1G6VTU8</accession>
<evidence type="ECO:0000259" key="2">
    <source>
        <dbReference type="SMART" id="SM00831"/>
    </source>
</evidence>
<dbReference type="SMART" id="SM00831">
    <property type="entry name" value="Cation_ATPase_N"/>
    <property type="match status" value="1"/>
</dbReference>
<dbReference type="AlphaFoldDB" id="A0A1G6VTU8"/>
<dbReference type="STRING" id="361279.SAMN05421663_1144"/>
<organism evidence="3 4">
    <name type="scientific">Terribacillus halophilus</name>
    <dbReference type="NCBI Taxonomy" id="361279"/>
    <lineage>
        <taxon>Bacteria</taxon>
        <taxon>Bacillati</taxon>
        <taxon>Bacillota</taxon>
        <taxon>Bacilli</taxon>
        <taxon>Bacillales</taxon>
        <taxon>Bacillaceae</taxon>
        <taxon>Terribacillus</taxon>
    </lineage>
</organism>
<dbReference type="InterPro" id="IPR023298">
    <property type="entry name" value="ATPase_P-typ_TM_dom_sf"/>
</dbReference>
<evidence type="ECO:0000313" key="3">
    <source>
        <dbReference type="EMBL" id="SDD56989.1"/>
    </source>
</evidence>
<feature type="transmembrane region" description="Helical" evidence="1">
    <location>
        <begin position="79"/>
        <end position="95"/>
    </location>
</feature>
<reference evidence="4" key="1">
    <citation type="submission" date="2016-10" db="EMBL/GenBank/DDBJ databases">
        <authorList>
            <person name="Varghese N."/>
            <person name="Submissions S."/>
        </authorList>
    </citation>
    <scope>NUCLEOTIDE SEQUENCE [LARGE SCALE GENOMIC DNA]</scope>
    <source>
        <strain evidence="4">DSM 21620</strain>
    </source>
</reference>
<proteinExistence type="predicted"/>
<protein>
    <submittedName>
        <fullName evidence="3">Cation transporter/ATPase, N-terminus</fullName>
    </submittedName>
</protein>
<dbReference type="EMBL" id="FMZB01000014">
    <property type="protein sequence ID" value="SDD56989.1"/>
    <property type="molecule type" value="Genomic_DNA"/>
</dbReference>
<keyword evidence="1" id="KW-0812">Transmembrane</keyword>
<feature type="transmembrane region" description="Helical" evidence="1">
    <location>
        <begin position="50"/>
        <end position="73"/>
    </location>
</feature>
<keyword evidence="1" id="KW-0472">Membrane</keyword>
<keyword evidence="4" id="KW-1185">Reference proteome</keyword>
<dbReference type="Proteomes" id="UP000198666">
    <property type="component" value="Unassembled WGS sequence"/>
</dbReference>
<dbReference type="Gene3D" id="1.20.1110.10">
    <property type="entry name" value="Calcium-transporting ATPase, transmembrane domain"/>
    <property type="match status" value="1"/>
</dbReference>
<evidence type="ECO:0000313" key="4">
    <source>
        <dbReference type="Proteomes" id="UP000198666"/>
    </source>
</evidence>
<dbReference type="Pfam" id="PF00690">
    <property type="entry name" value="Cation_ATPase_N"/>
    <property type="match status" value="1"/>
</dbReference>
<sequence>MKAHGMDTEAVLQELGTLKEGLLEEEARRRLESDGYNELKGKEKDPVWKLFLGTFEDAMVIVLLVAAAVQLALGEVVESVIIFLVIILNSVISVVQTKKAESSLEIGSIS</sequence>
<dbReference type="Gene3D" id="2.70.150.10">
    <property type="entry name" value="Calcium-transporting ATPase, cytoplasmic transduction domain A"/>
    <property type="match status" value="1"/>
</dbReference>
<name>A0A1G6VTU8_9BACI</name>
<gene>
    <name evidence="3" type="ORF">SAMN05421663_1144</name>
</gene>
<dbReference type="SUPFAM" id="SSF81665">
    <property type="entry name" value="Calcium ATPase, transmembrane domain M"/>
    <property type="match status" value="1"/>
</dbReference>
<feature type="domain" description="Cation-transporting P-type ATPase N-terminal" evidence="2">
    <location>
        <begin position="2"/>
        <end position="75"/>
    </location>
</feature>
<evidence type="ECO:0000256" key="1">
    <source>
        <dbReference type="SAM" id="Phobius"/>
    </source>
</evidence>
<dbReference type="InterPro" id="IPR004014">
    <property type="entry name" value="ATPase_P-typ_cation-transptr_N"/>
</dbReference>
<keyword evidence="1" id="KW-1133">Transmembrane helix</keyword>
<dbReference type="PANTHER" id="PTHR42861">
    <property type="entry name" value="CALCIUM-TRANSPORTING ATPASE"/>
    <property type="match status" value="1"/>
</dbReference>